<dbReference type="RefSeq" id="WP_121624034.1">
    <property type="nucleotide sequence ID" value="NZ_JACIIW010000008.1"/>
</dbReference>
<feature type="transmembrane region" description="Helical" evidence="1">
    <location>
        <begin position="71"/>
        <end position="91"/>
    </location>
</feature>
<keyword evidence="4" id="KW-1185">Reference proteome</keyword>
<evidence type="ECO:0000259" key="2">
    <source>
        <dbReference type="Pfam" id="PF00892"/>
    </source>
</evidence>
<protein>
    <submittedName>
        <fullName evidence="3">DMT family transporter</fullName>
    </submittedName>
</protein>
<accession>A0A3L7A9U5</accession>
<feature type="transmembrane region" description="Helical" evidence="1">
    <location>
        <begin position="208"/>
        <end position="228"/>
    </location>
</feature>
<feature type="transmembrane region" description="Helical" evidence="1">
    <location>
        <begin position="9"/>
        <end position="26"/>
    </location>
</feature>
<dbReference type="EMBL" id="RCTF01000011">
    <property type="protein sequence ID" value="RLP77196.1"/>
    <property type="molecule type" value="Genomic_DNA"/>
</dbReference>
<proteinExistence type="predicted"/>
<feature type="transmembrane region" description="Helical" evidence="1">
    <location>
        <begin position="149"/>
        <end position="166"/>
    </location>
</feature>
<feature type="transmembrane region" description="Helical" evidence="1">
    <location>
        <begin position="262"/>
        <end position="280"/>
    </location>
</feature>
<dbReference type="InterPro" id="IPR037185">
    <property type="entry name" value="EmrE-like"/>
</dbReference>
<dbReference type="GO" id="GO:0016020">
    <property type="term" value="C:membrane"/>
    <property type="evidence" value="ECO:0007669"/>
    <property type="project" value="InterPro"/>
</dbReference>
<keyword evidence="1" id="KW-1133">Transmembrane helix</keyword>
<dbReference type="Pfam" id="PF00892">
    <property type="entry name" value="EamA"/>
    <property type="match status" value="1"/>
</dbReference>
<dbReference type="Proteomes" id="UP000269692">
    <property type="component" value="Unassembled WGS sequence"/>
</dbReference>
<dbReference type="PANTHER" id="PTHR22911">
    <property type="entry name" value="ACYL-MALONYL CONDENSING ENZYME-RELATED"/>
    <property type="match status" value="1"/>
</dbReference>
<feature type="transmembrane region" description="Helical" evidence="1">
    <location>
        <begin position="38"/>
        <end position="59"/>
    </location>
</feature>
<feature type="domain" description="EamA" evidence="2">
    <location>
        <begin position="7"/>
        <end position="139"/>
    </location>
</feature>
<evidence type="ECO:0000313" key="3">
    <source>
        <dbReference type="EMBL" id="RLP77196.1"/>
    </source>
</evidence>
<keyword evidence="1" id="KW-0812">Transmembrane</keyword>
<reference evidence="3 4" key="1">
    <citation type="submission" date="2018-10" db="EMBL/GenBank/DDBJ databases">
        <title>Xanthobacter tagetidis genome sequencing and assembly.</title>
        <authorList>
            <person name="Maclea K.S."/>
            <person name="Goen A.E."/>
            <person name="Fatima S.A."/>
        </authorList>
    </citation>
    <scope>NUCLEOTIDE SEQUENCE [LARGE SCALE GENOMIC DNA]</scope>
    <source>
        <strain evidence="3 4">ATCC 700314</strain>
    </source>
</reference>
<evidence type="ECO:0000256" key="1">
    <source>
        <dbReference type="SAM" id="Phobius"/>
    </source>
</evidence>
<evidence type="ECO:0000313" key="4">
    <source>
        <dbReference type="Proteomes" id="UP000269692"/>
    </source>
</evidence>
<name>A0A3L7A9U5_9HYPH</name>
<organism evidence="3 4">
    <name type="scientific">Xanthobacter tagetidis</name>
    <dbReference type="NCBI Taxonomy" id="60216"/>
    <lineage>
        <taxon>Bacteria</taxon>
        <taxon>Pseudomonadati</taxon>
        <taxon>Pseudomonadota</taxon>
        <taxon>Alphaproteobacteria</taxon>
        <taxon>Hyphomicrobiales</taxon>
        <taxon>Xanthobacteraceae</taxon>
        <taxon>Xanthobacter</taxon>
    </lineage>
</organism>
<sequence>MQQDERKGILLMMLAMATLIGNDTLLKLAAQSLTVGQALFIRGLVLVPLLGILALRAGALARPRDAIHKVVLLRTAGEVLFVSLYISALVHLPIGDATAILMLAPVLATLGAAVAFREPVGAWRWTAVLVSFAAVILVIRPTVVGFDPWLLVAGLGMVCAVVRDLAARRLPPGCSTSLAALVAAVGVSVFSVPLMLFEGMRGFDATGVAYAVAAGVVATVAFNAMIGAMRAANVAVVMPFRYSCIVWAMAIQVLVFGVMPDWIALTGVGFLLLVGAISYARERALRRKADLAAASAAA</sequence>
<feature type="transmembrane region" description="Helical" evidence="1">
    <location>
        <begin position="178"/>
        <end position="196"/>
    </location>
</feature>
<dbReference type="OrthoDB" id="7165334at2"/>
<feature type="transmembrane region" description="Helical" evidence="1">
    <location>
        <begin position="123"/>
        <end position="143"/>
    </location>
</feature>
<feature type="transmembrane region" description="Helical" evidence="1">
    <location>
        <begin position="240"/>
        <end position="256"/>
    </location>
</feature>
<comment type="caution">
    <text evidence="3">The sequence shown here is derived from an EMBL/GenBank/DDBJ whole genome shotgun (WGS) entry which is preliminary data.</text>
</comment>
<gene>
    <name evidence="3" type="ORF">D9R14_14435</name>
</gene>
<dbReference type="SUPFAM" id="SSF103481">
    <property type="entry name" value="Multidrug resistance efflux transporter EmrE"/>
    <property type="match status" value="1"/>
</dbReference>
<feature type="transmembrane region" description="Helical" evidence="1">
    <location>
        <begin position="97"/>
        <end position="116"/>
    </location>
</feature>
<dbReference type="AlphaFoldDB" id="A0A3L7A9U5"/>
<dbReference type="InterPro" id="IPR000620">
    <property type="entry name" value="EamA_dom"/>
</dbReference>
<keyword evidence="1" id="KW-0472">Membrane</keyword>
<dbReference type="PANTHER" id="PTHR22911:SF135">
    <property type="entry name" value="BLR4310 PROTEIN"/>
    <property type="match status" value="1"/>
</dbReference>